<evidence type="ECO:0000256" key="1">
    <source>
        <dbReference type="SAM" id="Phobius"/>
    </source>
</evidence>
<dbReference type="Proteomes" id="UP000579945">
    <property type="component" value="Unassembled WGS sequence"/>
</dbReference>
<reference evidence="2 3" key="1">
    <citation type="submission" date="2020-08" db="EMBL/GenBank/DDBJ databases">
        <title>Sequencing the genomes of 1000 actinobacteria strains.</title>
        <authorList>
            <person name="Klenk H.-P."/>
        </authorList>
    </citation>
    <scope>NUCLEOTIDE SEQUENCE [LARGE SCALE GENOMIC DNA]</scope>
    <source>
        <strain evidence="2 3">DSM 44320</strain>
    </source>
</reference>
<keyword evidence="1" id="KW-0812">Transmembrane</keyword>
<organism evidence="2 3">
    <name type="scientific">Nonomuraea dietziae</name>
    <dbReference type="NCBI Taxonomy" id="65515"/>
    <lineage>
        <taxon>Bacteria</taxon>
        <taxon>Bacillati</taxon>
        <taxon>Actinomycetota</taxon>
        <taxon>Actinomycetes</taxon>
        <taxon>Streptosporangiales</taxon>
        <taxon>Streptosporangiaceae</taxon>
        <taxon>Nonomuraea</taxon>
    </lineage>
</organism>
<dbReference type="InterPro" id="IPR009339">
    <property type="entry name" value="DUF998"/>
</dbReference>
<proteinExistence type="predicted"/>
<feature type="transmembrane region" description="Helical" evidence="1">
    <location>
        <begin position="191"/>
        <end position="208"/>
    </location>
</feature>
<gene>
    <name evidence="2" type="ORF">FHR33_000417</name>
</gene>
<feature type="transmembrane region" description="Helical" evidence="1">
    <location>
        <begin position="47"/>
        <end position="68"/>
    </location>
</feature>
<dbReference type="EMBL" id="JACIBV010000001">
    <property type="protein sequence ID" value="MBB3724557.1"/>
    <property type="molecule type" value="Genomic_DNA"/>
</dbReference>
<evidence type="ECO:0000313" key="3">
    <source>
        <dbReference type="Proteomes" id="UP000579945"/>
    </source>
</evidence>
<accession>A0A7W5UU07</accession>
<evidence type="ECO:0008006" key="4">
    <source>
        <dbReference type="Google" id="ProtNLM"/>
    </source>
</evidence>
<dbReference type="Pfam" id="PF06197">
    <property type="entry name" value="DUF998"/>
    <property type="match status" value="1"/>
</dbReference>
<dbReference type="AlphaFoldDB" id="A0A7W5UU07"/>
<comment type="caution">
    <text evidence="2">The sequence shown here is derived from an EMBL/GenBank/DDBJ whole genome shotgun (WGS) entry which is preliminary data.</text>
</comment>
<keyword evidence="3" id="KW-1185">Reference proteome</keyword>
<feature type="transmembrane region" description="Helical" evidence="1">
    <location>
        <begin position="80"/>
        <end position="99"/>
    </location>
</feature>
<evidence type="ECO:0000313" key="2">
    <source>
        <dbReference type="EMBL" id="MBB3724557.1"/>
    </source>
</evidence>
<name>A0A7W5UU07_9ACTN</name>
<dbReference type="RefSeq" id="WP_183642659.1">
    <property type="nucleotide sequence ID" value="NZ_BAAAXX010000016.1"/>
</dbReference>
<keyword evidence="1" id="KW-1133">Transmembrane helix</keyword>
<protein>
    <recommendedName>
        <fullName evidence="4">DUF998 domain-containing protein</fullName>
    </recommendedName>
</protein>
<feature type="transmembrane region" description="Helical" evidence="1">
    <location>
        <begin position="153"/>
        <end position="171"/>
    </location>
</feature>
<feature type="transmembrane region" description="Helical" evidence="1">
    <location>
        <begin position="119"/>
        <end position="141"/>
    </location>
</feature>
<dbReference type="GeneID" id="95387056"/>
<keyword evidence="1" id="KW-0472">Membrane</keyword>
<sequence length="226" mass="23215">MSTSWLLRCGLVAGVLVPAVLWADGATRSGYSLWRHGASQLGIGERAWLQTANFLLGALLLSLFAIGLRRVLRTGRGATWGPILIATAAAGLAVAGLVPTDPALGYPPGQPEGLTAAGGVHQVGGLALFAGLSAAAFVLAGRLGEASHAWARYLRLAGALVIAFAFAAGIAYPLDTLGIWRPAPAGLLEHLSLLAGFSWIIAVAVRLLRCRATVSAGRGEEAHRAG</sequence>